<protein>
    <submittedName>
        <fullName evidence="1">Uncharacterized protein</fullName>
    </submittedName>
</protein>
<dbReference type="Proteomes" id="UP000790377">
    <property type="component" value="Unassembled WGS sequence"/>
</dbReference>
<comment type="caution">
    <text evidence="1">The sequence shown here is derived from an EMBL/GenBank/DDBJ whole genome shotgun (WGS) entry which is preliminary data.</text>
</comment>
<organism evidence="1 2">
    <name type="scientific">Hygrophoropsis aurantiaca</name>
    <dbReference type="NCBI Taxonomy" id="72124"/>
    <lineage>
        <taxon>Eukaryota</taxon>
        <taxon>Fungi</taxon>
        <taxon>Dikarya</taxon>
        <taxon>Basidiomycota</taxon>
        <taxon>Agaricomycotina</taxon>
        <taxon>Agaricomycetes</taxon>
        <taxon>Agaricomycetidae</taxon>
        <taxon>Boletales</taxon>
        <taxon>Coniophorineae</taxon>
        <taxon>Hygrophoropsidaceae</taxon>
        <taxon>Hygrophoropsis</taxon>
    </lineage>
</organism>
<keyword evidence="2" id="KW-1185">Reference proteome</keyword>
<evidence type="ECO:0000313" key="2">
    <source>
        <dbReference type="Proteomes" id="UP000790377"/>
    </source>
</evidence>
<reference evidence="1" key="1">
    <citation type="journal article" date="2021" name="New Phytol.">
        <title>Evolutionary innovations through gain and loss of genes in the ectomycorrhizal Boletales.</title>
        <authorList>
            <person name="Wu G."/>
            <person name="Miyauchi S."/>
            <person name="Morin E."/>
            <person name="Kuo A."/>
            <person name="Drula E."/>
            <person name="Varga T."/>
            <person name="Kohler A."/>
            <person name="Feng B."/>
            <person name="Cao Y."/>
            <person name="Lipzen A."/>
            <person name="Daum C."/>
            <person name="Hundley H."/>
            <person name="Pangilinan J."/>
            <person name="Johnson J."/>
            <person name="Barry K."/>
            <person name="LaButti K."/>
            <person name="Ng V."/>
            <person name="Ahrendt S."/>
            <person name="Min B."/>
            <person name="Choi I.G."/>
            <person name="Park H."/>
            <person name="Plett J.M."/>
            <person name="Magnuson J."/>
            <person name="Spatafora J.W."/>
            <person name="Nagy L.G."/>
            <person name="Henrissat B."/>
            <person name="Grigoriev I.V."/>
            <person name="Yang Z.L."/>
            <person name="Xu J."/>
            <person name="Martin F.M."/>
        </authorList>
    </citation>
    <scope>NUCLEOTIDE SEQUENCE</scope>
    <source>
        <strain evidence="1">ATCC 28755</strain>
    </source>
</reference>
<accession>A0ACB8A351</accession>
<dbReference type="EMBL" id="MU267905">
    <property type="protein sequence ID" value="KAH7907429.1"/>
    <property type="molecule type" value="Genomic_DNA"/>
</dbReference>
<proteinExistence type="predicted"/>
<sequence>LWPKGIGNLDGERLSIASLEPWQKVPSTYAEICTWAQLARDPTSPEKRRENIIIYCNPPTADPLTLFPISIRVQGFLESCCLRPLGNWKGLPESECFTIFLIMLITCLRCQRKSDDPVTALSIADDPNQCYPTIAPDWCLADRLQIGRRLENGNRAACSHMILMPGDFIDVGLTFDVVRQKQKDGSTSFKIHLGFSHVLQLASAEVLSKVSFFLRPSSLADLKCPAKHQRQQTIAPV</sequence>
<name>A0ACB8A351_9AGAM</name>
<feature type="non-terminal residue" evidence="1">
    <location>
        <position position="1"/>
    </location>
</feature>
<evidence type="ECO:0000313" key="1">
    <source>
        <dbReference type="EMBL" id="KAH7907429.1"/>
    </source>
</evidence>
<gene>
    <name evidence="1" type="ORF">BJ138DRAFT_1014509</name>
</gene>